<evidence type="ECO:0000313" key="1">
    <source>
        <dbReference type="EMBL" id="KAG9338168.1"/>
    </source>
</evidence>
<accession>A0A8T2NKQ8</accession>
<dbReference type="Proteomes" id="UP000824540">
    <property type="component" value="Unassembled WGS sequence"/>
</dbReference>
<proteinExistence type="predicted"/>
<keyword evidence="2" id="KW-1185">Reference proteome</keyword>
<name>A0A8T2NKQ8_9TELE</name>
<comment type="caution">
    <text evidence="1">The sequence shown here is derived from an EMBL/GenBank/DDBJ whole genome shotgun (WGS) entry which is preliminary data.</text>
</comment>
<sequence>MRQDVEITGFLPWSNSRPVLIVQIYPHLQPSRSIPQCGEPLAAKLNHCSAPKSGTFSDPQ</sequence>
<evidence type="ECO:0000313" key="2">
    <source>
        <dbReference type="Proteomes" id="UP000824540"/>
    </source>
</evidence>
<reference evidence="1" key="1">
    <citation type="thesis" date="2021" institute="BYU ScholarsArchive" country="Provo, UT, USA">
        <title>Applications of and Algorithms for Genome Assembly and Genomic Analyses with an Emphasis on Marine Teleosts.</title>
        <authorList>
            <person name="Pickett B.D."/>
        </authorList>
    </citation>
    <scope>NUCLEOTIDE SEQUENCE</scope>
    <source>
        <strain evidence="1">HI-2016</strain>
    </source>
</reference>
<dbReference type="EMBL" id="JAFBMS010000072">
    <property type="protein sequence ID" value="KAG9338168.1"/>
    <property type="molecule type" value="Genomic_DNA"/>
</dbReference>
<organism evidence="1 2">
    <name type="scientific">Albula glossodonta</name>
    <name type="common">roundjaw bonefish</name>
    <dbReference type="NCBI Taxonomy" id="121402"/>
    <lineage>
        <taxon>Eukaryota</taxon>
        <taxon>Metazoa</taxon>
        <taxon>Chordata</taxon>
        <taxon>Craniata</taxon>
        <taxon>Vertebrata</taxon>
        <taxon>Euteleostomi</taxon>
        <taxon>Actinopterygii</taxon>
        <taxon>Neopterygii</taxon>
        <taxon>Teleostei</taxon>
        <taxon>Albuliformes</taxon>
        <taxon>Albulidae</taxon>
        <taxon>Albula</taxon>
    </lineage>
</organism>
<gene>
    <name evidence="1" type="ORF">JZ751_027036</name>
</gene>
<protein>
    <submittedName>
        <fullName evidence="1">Uncharacterized protein</fullName>
    </submittedName>
</protein>
<dbReference type="AlphaFoldDB" id="A0A8T2NKQ8"/>